<organism evidence="3">
    <name type="scientific">Oryza meridionalis</name>
    <dbReference type="NCBI Taxonomy" id="40149"/>
    <lineage>
        <taxon>Eukaryota</taxon>
        <taxon>Viridiplantae</taxon>
        <taxon>Streptophyta</taxon>
        <taxon>Embryophyta</taxon>
        <taxon>Tracheophyta</taxon>
        <taxon>Spermatophyta</taxon>
        <taxon>Magnoliopsida</taxon>
        <taxon>Liliopsida</taxon>
        <taxon>Poales</taxon>
        <taxon>Poaceae</taxon>
        <taxon>BOP clade</taxon>
        <taxon>Oryzoideae</taxon>
        <taxon>Oryzeae</taxon>
        <taxon>Oryzinae</taxon>
        <taxon>Oryza</taxon>
    </lineage>
</organism>
<dbReference type="AlphaFoldDB" id="A0A0E0EBA6"/>
<dbReference type="Pfam" id="PF20241">
    <property type="entry name" value="DUF6598"/>
    <property type="match status" value="1"/>
</dbReference>
<dbReference type="STRING" id="40149.A0A0E0EBA6"/>
<reference evidence="3" key="1">
    <citation type="submission" date="2015-04" db="UniProtKB">
        <authorList>
            <consortium name="EnsemblPlants"/>
        </authorList>
    </citation>
    <scope>IDENTIFICATION</scope>
</reference>
<evidence type="ECO:0000313" key="3">
    <source>
        <dbReference type="EnsemblPlants" id="OMERI07G11300.1"/>
    </source>
</evidence>
<feature type="region of interest" description="Disordered" evidence="1">
    <location>
        <begin position="1"/>
        <end position="121"/>
    </location>
</feature>
<dbReference type="Proteomes" id="UP000008021">
    <property type="component" value="Chromosome 7"/>
</dbReference>
<name>A0A0E0EBA6_9ORYZ</name>
<evidence type="ECO:0000313" key="4">
    <source>
        <dbReference type="Proteomes" id="UP000008021"/>
    </source>
</evidence>
<dbReference type="PANTHER" id="PTHR33065">
    <property type="entry name" value="OS07G0486400 PROTEIN"/>
    <property type="match status" value="1"/>
</dbReference>
<reference evidence="3" key="2">
    <citation type="submission" date="2018-05" db="EMBL/GenBank/DDBJ databases">
        <title>OmerRS3 (Oryza meridionalis Reference Sequence Version 3).</title>
        <authorList>
            <person name="Zhang J."/>
            <person name="Kudrna D."/>
            <person name="Lee S."/>
            <person name="Talag J."/>
            <person name="Welchert J."/>
            <person name="Wing R.A."/>
        </authorList>
    </citation>
    <scope>NUCLEOTIDE SEQUENCE [LARGE SCALE GENOMIC DNA]</scope>
    <source>
        <strain evidence="3">cv. OR44</strain>
    </source>
</reference>
<dbReference type="InterPro" id="IPR046533">
    <property type="entry name" value="DUF6598"/>
</dbReference>
<accession>A0A0E0EBA6</accession>
<feature type="compositionally biased region" description="Acidic residues" evidence="1">
    <location>
        <begin position="112"/>
        <end position="121"/>
    </location>
</feature>
<dbReference type="PANTHER" id="PTHR33065:SF88">
    <property type="entry name" value="OS11G0104220 PROTEIN"/>
    <property type="match status" value="1"/>
</dbReference>
<sequence length="414" mass="45639">MQTRSATRRKEAAASPAMGTRATGKSKTTEAVGARAARGNKQAGAATKREEATATAIAGTGSGQSPSPEVEMDAEAEAEPSTRKRPQASGPEEGKVEGEEGDSALAKRVRDDAEDDEEDEEAAQAFNFRHFWNFLFSAQANFEDITDVPPMRHTDDPGAIHAKCRDAVQVYSVEVKQIKCGLQWPIEVFGHVAVRDSIDRKRNLVFNRGRDDCQTLTAQDSTLVLTGPSRYVLAMDNPDFEVELKVKGITETEDKVLSSLAFTFNCMCDNGRVKRHMASNKRSTVQIKFALIPETVEATFEVEVIDGSWDPSLRPHFFASTHHLPSMKFVLLDPREGAMVINDNNNVRLTRSVVSVQVLGGLKLTAEALDDENTVVHRTTVIFKPQRAGRINGFLDLNRCKMMVKVAWSRLSIC</sequence>
<feature type="domain" description="DUF6598" evidence="2">
    <location>
        <begin position="167"/>
        <end position="406"/>
    </location>
</feature>
<proteinExistence type="predicted"/>
<protein>
    <recommendedName>
        <fullName evidence="2">DUF6598 domain-containing protein</fullName>
    </recommendedName>
</protein>
<evidence type="ECO:0000259" key="2">
    <source>
        <dbReference type="Pfam" id="PF20241"/>
    </source>
</evidence>
<dbReference type="EnsemblPlants" id="OMERI07G11300.1">
    <property type="protein sequence ID" value="OMERI07G11300.1"/>
    <property type="gene ID" value="OMERI07G11300"/>
</dbReference>
<keyword evidence="4" id="KW-1185">Reference proteome</keyword>
<dbReference type="HOGENOM" id="CLU_030845_0_1_1"/>
<dbReference type="Gramene" id="OMERI07G11300.1">
    <property type="protein sequence ID" value="OMERI07G11300.1"/>
    <property type="gene ID" value="OMERI07G11300"/>
</dbReference>
<evidence type="ECO:0000256" key="1">
    <source>
        <dbReference type="SAM" id="MobiDB-lite"/>
    </source>
</evidence>